<accession>A0A133ZNX8</accession>
<dbReference type="AlphaFoldDB" id="A0A133ZNX8"/>
<name>A0A133ZNX8_9FIRM</name>
<organism evidence="1 2">
    <name type="scientific">Lachnoanaerobaculum saburreum</name>
    <dbReference type="NCBI Taxonomy" id="467210"/>
    <lineage>
        <taxon>Bacteria</taxon>
        <taxon>Bacillati</taxon>
        <taxon>Bacillota</taxon>
        <taxon>Clostridia</taxon>
        <taxon>Lachnospirales</taxon>
        <taxon>Lachnospiraceae</taxon>
        <taxon>Lachnoanaerobaculum</taxon>
    </lineage>
</organism>
<proteinExistence type="predicted"/>
<keyword evidence="2" id="KW-1185">Reference proteome</keyword>
<sequence>MNCIWEIVLKAQKSGYNLEELRFRNSESPSPYTESSFDFLNSDTIEENEIEVNPLYRFANELGEIFLPDVKGYEEVREIFLDVIMHYVAVWDLRSGGDKKELRAMYILKEIEEGRFLKSIRKTLFSLGFEKSKRIIFCLLDLYKCKDYITIFRKALRELYPKANLYIHSENLRKFTIFTGVDKTKEEVERMEMLEKLFLPISYETDVFWKYHFGIIGVDESMKIGKTAIY</sequence>
<evidence type="ECO:0000313" key="2">
    <source>
        <dbReference type="Proteomes" id="UP000070394"/>
    </source>
</evidence>
<evidence type="ECO:0000313" key="1">
    <source>
        <dbReference type="EMBL" id="KXB57142.1"/>
    </source>
</evidence>
<dbReference type="PATRIC" id="fig|467210.3.peg.1522"/>
<reference evidence="2" key="1">
    <citation type="submission" date="2016-01" db="EMBL/GenBank/DDBJ databases">
        <authorList>
            <person name="Mitreva M."/>
            <person name="Pepin K.H."/>
            <person name="Mihindukulasuriya K.A."/>
            <person name="Fulton R."/>
            <person name="Fronick C."/>
            <person name="O'Laughlin M."/>
            <person name="Miner T."/>
            <person name="Herter B."/>
            <person name="Rosa B.A."/>
            <person name="Cordes M."/>
            <person name="Tomlinson C."/>
            <person name="Wollam A."/>
            <person name="Palsikar V.B."/>
            <person name="Mardis E.R."/>
            <person name="Wilson R.K."/>
        </authorList>
    </citation>
    <scope>NUCLEOTIDE SEQUENCE [LARGE SCALE GENOMIC DNA]</scope>
    <source>
        <strain evidence="2">DNF00896</strain>
    </source>
</reference>
<dbReference type="STRING" id="467210.HMPREF1866_01537"/>
<dbReference type="EMBL" id="LSDA01000095">
    <property type="protein sequence ID" value="KXB57142.1"/>
    <property type="molecule type" value="Genomic_DNA"/>
</dbReference>
<comment type="caution">
    <text evidence="1">The sequence shown here is derived from an EMBL/GenBank/DDBJ whole genome shotgun (WGS) entry which is preliminary data.</text>
</comment>
<gene>
    <name evidence="1" type="ORF">HMPREF1866_01537</name>
</gene>
<dbReference type="RefSeq" id="WP_060931274.1">
    <property type="nucleotide sequence ID" value="NZ_KQ959831.1"/>
</dbReference>
<protein>
    <submittedName>
        <fullName evidence="1">Uncharacterized protein</fullName>
    </submittedName>
</protein>
<dbReference type="Proteomes" id="UP000070394">
    <property type="component" value="Unassembled WGS sequence"/>
</dbReference>
<dbReference type="OrthoDB" id="1664281at2"/>